<evidence type="ECO:0000313" key="1">
    <source>
        <dbReference type="EMBL" id="KAI4353763.1"/>
    </source>
</evidence>
<protein>
    <submittedName>
        <fullName evidence="1">Uncharacterized protein</fullName>
    </submittedName>
</protein>
<accession>A0ACB9PZ47</accession>
<comment type="caution">
    <text evidence="1">The sequence shown here is derived from an EMBL/GenBank/DDBJ whole genome shotgun (WGS) entry which is preliminary data.</text>
</comment>
<evidence type="ECO:0000313" key="2">
    <source>
        <dbReference type="Proteomes" id="UP000828941"/>
    </source>
</evidence>
<dbReference type="Proteomes" id="UP000828941">
    <property type="component" value="Chromosome 2"/>
</dbReference>
<keyword evidence="2" id="KW-1185">Reference proteome</keyword>
<dbReference type="EMBL" id="CM039427">
    <property type="protein sequence ID" value="KAI4353763.1"/>
    <property type="molecule type" value="Genomic_DNA"/>
</dbReference>
<sequence length="215" mass="23557">MEMENVSDLKMEGGFISVAYNPPSEPDFTSYTRGIEIFESWMSIMNENMQALTALSISMVGVYGLGRVGKTTLMYQVAEKAKLDKSFDAVVTASVTFRSIQSQMANQLHLELGKETSFGDVVKDRSLQGIANQVANKCAGLPILIVTVSGTLKGKGIHAWKDALNRLRRVDYKDIRGIYSSALELVTAVWRHDVKELFLLCGVLGASASIGDLLK</sequence>
<reference evidence="1 2" key="1">
    <citation type="journal article" date="2022" name="DNA Res.">
        <title>Chromosomal-level genome assembly of the orchid tree Bauhinia variegata (Leguminosae; Cercidoideae) supports the allotetraploid origin hypothesis of Bauhinia.</title>
        <authorList>
            <person name="Zhong Y."/>
            <person name="Chen Y."/>
            <person name="Zheng D."/>
            <person name="Pang J."/>
            <person name="Liu Y."/>
            <person name="Luo S."/>
            <person name="Meng S."/>
            <person name="Qian L."/>
            <person name="Wei D."/>
            <person name="Dai S."/>
            <person name="Zhou R."/>
        </authorList>
    </citation>
    <scope>NUCLEOTIDE SEQUENCE [LARGE SCALE GENOMIC DNA]</scope>
    <source>
        <strain evidence="1">BV-YZ2020</strain>
    </source>
</reference>
<name>A0ACB9PZ47_BAUVA</name>
<gene>
    <name evidence="1" type="ORF">L6164_002691</name>
</gene>
<proteinExistence type="predicted"/>
<organism evidence="1 2">
    <name type="scientific">Bauhinia variegata</name>
    <name type="common">Purple orchid tree</name>
    <name type="synonym">Phanera variegata</name>
    <dbReference type="NCBI Taxonomy" id="167791"/>
    <lineage>
        <taxon>Eukaryota</taxon>
        <taxon>Viridiplantae</taxon>
        <taxon>Streptophyta</taxon>
        <taxon>Embryophyta</taxon>
        <taxon>Tracheophyta</taxon>
        <taxon>Spermatophyta</taxon>
        <taxon>Magnoliopsida</taxon>
        <taxon>eudicotyledons</taxon>
        <taxon>Gunneridae</taxon>
        <taxon>Pentapetalae</taxon>
        <taxon>rosids</taxon>
        <taxon>fabids</taxon>
        <taxon>Fabales</taxon>
        <taxon>Fabaceae</taxon>
        <taxon>Cercidoideae</taxon>
        <taxon>Cercideae</taxon>
        <taxon>Bauhiniinae</taxon>
        <taxon>Bauhinia</taxon>
    </lineage>
</organism>